<sequence>MSRSPTYGRNSPRSTRFGVAILDRIRHACTEDTRFAGSAALSTPSLQSPPVAVADLLPSLDSTTGHFTTRIAGSAVTSTRALERSPSTCNSRLRPGDSSQRFRGLPANSGALAVTVVDLQFLRSPALSTPSLECPPIAVVDLQNSRPPRPTCRSAAPIEDAVCASHTTVTRTSIYRTRARLPSPKRACSSIPCKSKTQTSSTTPFGGREVWIWFYVTRLSTISIVVYLSDSGKDEFDVAELGRIDHRIRHANSRTRASRAGQTPAPRMRAIFLQPPNVEPRSGRSVSGACIAHTSTLTTSAYGANERGCRAQNITPSARERSTSTPGGGRRHVLCIGRDIRTRSDQYQQRRGIQSTATRLQRTAVETSEAGSGEDDTR</sequence>
<dbReference type="EMBL" id="KV425980">
    <property type="protein sequence ID" value="KZV94024.1"/>
    <property type="molecule type" value="Genomic_DNA"/>
</dbReference>
<dbReference type="Proteomes" id="UP000077266">
    <property type="component" value="Unassembled WGS sequence"/>
</dbReference>
<gene>
    <name evidence="2" type="ORF">EXIGLDRAFT_748879</name>
</gene>
<accession>A0A165IXM3</accession>
<feature type="compositionally biased region" description="Polar residues" evidence="1">
    <location>
        <begin position="345"/>
        <end position="370"/>
    </location>
</feature>
<evidence type="ECO:0000313" key="2">
    <source>
        <dbReference type="EMBL" id="KZV94024.1"/>
    </source>
</evidence>
<dbReference type="AlphaFoldDB" id="A0A165IXM3"/>
<keyword evidence="3" id="KW-1185">Reference proteome</keyword>
<organism evidence="2 3">
    <name type="scientific">Exidia glandulosa HHB12029</name>
    <dbReference type="NCBI Taxonomy" id="1314781"/>
    <lineage>
        <taxon>Eukaryota</taxon>
        <taxon>Fungi</taxon>
        <taxon>Dikarya</taxon>
        <taxon>Basidiomycota</taxon>
        <taxon>Agaricomycotina</taxon>
        <taxon>Agaricomycetes</taxon>
        <taxon>Auriculariales</taxon>
        <taxon>Exidiaceae</taxon>
        <taxon>Exidia</taxon>
    </lineage>
</organism>
<proteinExistence type="predicted"/>
<dbReference type="InParanoid" id="A0A165IXM3"/>
<evidence type="ECO:0000256" key="1">
    <source>
        <dbReference type="SAM" id="MobiDB-lite"/>
    </source>
</evidence>
<protein>
    <submittedName>
        <fullName evidence="2">Uncharacterized protein</fullName>
    </submittedName>
</protein>
<evidence type="ECO:0000313" key="3">
    <source>
        <dbReference type="Proteomes" id="UP000077266"/>
    </source>
</evidence>
<feature type="region of interest" description="Disordered" evidence="1">
    <location>
        <begin position="345"/>
        <end position="378"/>
    </location>
</feature>
<name>A0A165IXM3_EXIGL</name>
<reference evidence="2 3" key="1">
    <citation type="journal article" date="2016" name="Mol. Biol. Evol.">
        <title>Comparative Genomics of Early-Diverging Mushroom-Forming Fungi Provides Insights into the Origins of Lignocellulose Decay Capabilities.</title>
        <authorList>
            <person name="Nagy L.G."/>
            <person name="Riley R."/>
            <person name="Tritt A."/>
            <person name="Adam C."/>
            <person name="Daum C."/>
            <person name="Floudas D."/>
            <person name="Sun H."/>
            <person name="Yadav J.S."/>
            <person name="Pangilinan J."/>
            <person name="Larsson K.H."/>
            <person name="Matsuura K."/>
            <person name="Barry K."/>
            <person name="Labutti K."/>
            <person name="Kuo R."/>
            <person name="Ohm R.A."/>
            <person name="Bhattacharya S.S."/>
            <person name="Shirouzu T."/>
            <person name="Yoshinaga Y."/>
            <person name="Martin F.M."/>
            <person name="Grigoriev I.V."/>
            <person name="Hibbett D.S."/>
        </authorList>
    </citation>
    <scope>NUCLEOTIDE SEQUENCE [LARGE SCALE GENOMIC DNA]</scope>
    <source>
        <strain evidence="2 3">HHB12029</strain>
    </source>
</reference>